<dbReference type="InterPro" id="IPR019594">
    <property type="entry name" value="Glu/Gly-bd"/>
</dbReference>
<feature type="transmembrane region" description="Helical" evidence="11">
    <location>
        <begin position="129"/>
        <end position="150"/>
    </location>
</feature>
<evidence type="ECO:0000256" key="3">
    <source>
        <dbReference type="ARBA" id="ARBA00022692"/>
    </source>
</evidence>
<keyword evidence="5" id="KW-0406">Ion transport</keyword>
<evidence type="ECO:0000256" key="9">
    <source>
        <dbReference type="ARBA" id="ARBA00023286"/>
    </source>
</evidence>
<proteinExistence type="predicted"/>
<evidence type="ECO:0000256" key="2">
    <source>
        <dbReference type="ARBA" id="ARBA00022448"/>
    </source>
</evidence>
<protein>
    <recommendedName>
        <fullName evidence="12">Ionotropic glutamate receptor L-glutamate and glycine-binding domain-containing protein</fullName>
    </recommendedName>
</protein>
<evidence type="ECO:0000256" key="8">
    <source>
        <dbReference type="ARBA" id="ARBA00023180"/>
    </source>
</evidence>
<keyword evidence="8" id="KW-0325">Glycoprotein</keyword>
<keyword evidence="4 11" id="KW-1133">Transmembrane helix</keyword>
<evidence type="ECO:0000256" key="7">
    <source>
        <dbReference type="ARBA" id="ARBA00023170"/>
    </source>
</evidence>
<organism evidence="13 14">
    <name type="scientific">Trichogramma brassicae</name>
    <dbReference type="NCBI Taxonomy" id="86971"/>
    <lineage>
        <taxon>Eukaryota</taxon>
        <taxon>Metazoa</taxon>
        <taxon>Ecdysozoa</taxon>
        <taxon>Arthropoda</taxon>
        <taxon>Hexapoda</taxon>
        <taxon>Insecta</taxon>
        <taxon>Pterygota</taxon>
        <taxon>Neoptera</taxon>
        <taxon>Endopterygota</taxon>
        <taxon>Hymenoptera</taxon>
        <taxon>Apocrita</taxon>
        <taxon>Proctotrupomorpha</taxon>
        <taxon>Chalcidoidea</taxon>
        <taxon>Trichogrammatidae</taxon>
        <taxon>Trichogramma</taxon>
    </lineage>
</organism>
<keyword evidence="10" id="KW-0407">Ion channel</keyword>
<dbReference type="GO" id="GO:0016020">
    <property type="term" value="C:membrane"/>
    <property type="evidence" value="ECO:0007669"/>
    <property type="project" value="UniProtKB-SubCell"/>
</dbReference>
<dbReference type="EMBL" id="CADCXV010001102">
    <property type="protein sequence ID" value="CAB0041234.1"/>
    <property type="molecule type" value="Genomic_DNA"/>
</dbReference>
<keyword evidence="14" id="KW-1185">Reference proteome</keyword>
<dbReference type="Gene3D" id="3.40.190.10">
    <property type="entry name" value="Periplasmic binding protein-like II"/>
    <property type="match status" value="1"/>
</dbReference>
<evidence type="ECO:0000256" key="1">
    <source>
        <dbReference type="ARBA" id="ARBA00004141"/>
    </source>
</evidence>
<accession>A0A6H5IWF9</accession>
<feature type="domain" description="Ionotropic glutamate receptor L-glutamate and glycine-binding" evidence="12">
    <location>
        <begin position="2"/>
        <end position="84"/>
    </location>
</feature>
<dbReference type="Proteomes" id="UP000479190">
    <property type="component" value="Unassembled WGS sequence"/>
</dbReference>
<evidence type="ECO:0000256" key="5">
    <source>
        <dbReference type="ARBA" id="ARBA00023065"/>
    </source>
</evidence>
<dbReference type="SUPFAM" id="SSF53850">
    <property type="entry name" value="Periplasmic binding protein-like II"/>
    <property type="match status" value="1"/>
</dbReference>
<name>A0A6H5IWF9_9HYME</name>
<evidence type="ECO:0000256" key="6">
    <source>
        <dbReference type="ARBA" id="ARBA00023136"/>
    </source>
</evidence>
<dbReference type="AlphaFoldDB" id="A0A6H5IWF9"/>
<evidence type="ECO:0000256" key="10">
    <source>
        <dbReference type="ARBA" id="ARBA00023303"/>
    </source>
</evidence>
<keyword evidence="3 11" id="KW-0812">Transmembrane</keyword>
<evidence type="ECO:0000256" key="11">
    <source>
        <dbReference type="SAM" id="Phobius"/>
    </source>
</evidence>
<dbReference type="GO" id="GO:0015276">
    <property type="term" value="F:ligand-gated monoatomic ion channel activity"/>
    <property type="evidence" value="ECO:0007669"/>
    <property type="project" value="InterPro"/>
</dbReference>
<gene>
    <name evidence="13" type="ORF">TBRA_LOCUS12910</name>
</gene>
<evidence type="ECO:0000313" key="13">
    <source>
        <dbReference type="EMBL" id="CAB0041234.1"/>
    </source>
</evidence>
<evidence type="ECO:0000256" key="4">
    <source>
        <dbReference type="ARBA" id="ARBA00022989"/>
    </source>
</evidence>
<evidence type="ECO:0000259" key="12">
    <source>
        <dbReference type="Pfam" id="PF10613"/>
    </source>
</evidence>
<keyword evidence="2" id="KW-0813">Transport</keyword>
<dbReference type="Pfam" id="PF10613">
    <property type="entry name" value="Lig_chan-Glu_bd"/>
    <property type="match status" value="1"/>
</dbReference>
<keyword evidence="7" id="KW-0675">Receptor</keyword>
<keyword evidence="6 11" id="KW-0472">Membrane</keyword>
<dbReference type="OrthoDB" id="8186464at2759"/>
<reference evidence="13 14" key="1">
    <citation type="submission" date="2020-02" db="EMBL/GenBank/DDBJ databases">
        <authorList>
            <person name="Ferguson B K."/>
        </authorList>
    </citation>
    <scope>NUCLEOTIDE SEQUENCE [LARGE SCALE GENOMIC DNA]</scope>
</reference>
<keyword evidence="9" id="KW-1071">Ligand-gated ion channel</keyword>
<evidence type="ECO:0000313" key="14">
    <source>
        <dbReference type="Proteomes" id="UP000479190"/>
    </source>
</evidence>
<sequence>MSGYLESVLRELSGLMSFRVEHSIEEDAVGIWDGRSRSWSGIIGYLTRGQVDLGLAAVTISKFRLDYVDFTRPLLLSANRIYLRQPAAYRVPWSAYFRVSAYRLSPALDFFSTYKNAITLSQAFSVKSWIAIVLVLLAASIVSAFVRFTLDRDNGASRPLNFSLSYALDNFIRIWGIYCQQGLSGTRSML</sequence>
<comment type="subcellular location">
    <subcellularLocation>
        <location evidence="1">Membrane</location>
        <topology evidence="1">Multi-pass membrane protein</topology>
    </subcellularLocation>
</comment>